<evidence type="ECO:0000313" key="2">
    <source>
        <dbReference type="Proteomes" id="UP001432027"/>
    </source>
</evidence>
<dbReference type="EMBL" id="BTSX01000002">
    <property type="protein sequence ID" value="GMS85385.1"/>
    <property type="molecule type" value="Genomic_DNA"/>
</dbReference>
<comment type="caution">
    <text evidence="1">The sequence shown here is derived from an EMBL/GenBank/DDBJ whole genome shotgun (WGS) entry which is preliminary data.</text>
</comment>
<keyword evidence="2" id="KW-1185">Reference proteome</keyword>
<dbReference type="Proteomes" id="UP001432027">
    <property type="component" value="Unassembled WGS sequence"/>
</dbReference>
<dbReference type="AlphaFoldDB" id="A0AAV5SQS8"/>
<evidence type="ECO:0000313" key="1">
    <source>
        <dbReference type="EMBL" id="GMS85385.1"/>
    </source>
</evidence>
<reference evidence="1" key="1">
    <citation type="submission" date="2023-10" db="EMBL/GenBank/DDBJ databases">
        <title>Genome assembly of Pristionchus species.</title>
        <authorList>
            <person name="Yoshida K."/>
            <person name="Sommer R.J."/>
        </authorList>
    </citation>
    <scope>NUCLEOTIDE SEQUENCE</scope>
    <source>
        <strain evidence="1">RS0144</strain>
    </source>
</reference>
<gene>
    <name evidence="1" type="ORF">PENTCL1PPCAC_7560</name>
</gene>
<name>A0AAV5SQS8_9BILA</name>
<feature type="non-terminal residue" evidence="1">
    <location>
        <position position="151"/>
    </location>
</feature>
<organism evidence="1 2">
    <name type="scientific">Pristionchus entomophagus</name>
    <dbReference type="NCBI Taxonomy" id="358040"/>
    <lineage>
        <taxon>Eukaryota</taxon>
        <taxon>Metazoa</taxon>
        <taxon>Ecdysozoa</taxon>
        <taxon>Nematoda</taxon>
        <taxon>Chromadorea</taxon>
        <taxon>Rhabditida</taxon>
        <taxon>Rhabditina</taxon>
        <taxon>Diplogasteromorpha</taxon>
        <taxon>Diplogasteroidea</taxon>
        <taxon>Neodiplogasteridae</taxon>
        <taxon>Pristionchus</taxon>
    </lineage>
</organism>
<proteinExistence type="predicted"/>
<protein>
    <submittedName>
        <fullName evidence="1">Uncharacterized protein</fullName>
    </submittedName>
</protein>
<sequence length="151" mass="16766">MYTVSGEEKVRNYRKLRGAKDQRECRHSQLRLGVDVLEDVGELLEQHDVALRLHLAGHERLNGVELAGGQRHEDLIFDRHRDIGLGACLGSALVDIAGRRLEVHGLCASGLAVLEDLIYDDTVDLLELGLVVRQLLLDRVEEFGGENLGHG</sequence>
<accession>A0AAV5SQS8</accession>